<dbReference type="AlphaFoldDB" id="A0A3S0Z4U5"/>
<evidence type="ECO:0000256" key="6">
    <source>
        <dbReference type="ARBA" id="ARBA00023316"/>
    </source>
</evidence>
<organism evidence="11 12">
    <name type="scientific">Variovorax guangxiensis</name>
    <dbReference type="NCBI Taxonomy" id="1775474"/>
    <lineage>
        <taxon>Bacteria</taxon>
        <taxon>Pseudomonadati</taxon>
        <taxon>Pseudomonadota</taxon>
        <taxon>Betaproteobacteria</taxon>
        <taxon>Burkholderiales</taxon>
        <taxon>Comamonadaceae</taxon>
        <taxon>Variovorax</taxon>
    </lineage>
</organism>
<dbReference type="GO" id="GO:0006508">
    <property type="term" value="P:proteolysis"/>
    <property type="evidence" value="ECO:0007669"/>
    <property type="project" value="InterPro"/>
</dbReference>
<dbReference type="Gene3D" id="2.60.120.200">
    <property type="match status" value="1"/>
</dbReference>
<evidence type="ECO:0000256" key="8">
    <source>
        <dbReference type="PIRSR" id="PIRSR618044-2"/>
    </source>
</evidence>
<keyword evidence="2" id="KW-0732">Signal</keyword>
<reference evidence="11 12" key="1">
    <citation type="submission" date="2018-12" db="EMBL/GenBank/DDBJ databases">
        <title>The genome sequences of Variovorax guangxiensis DSM 27352.</title>
        <authorList>
            <person name="Gao J."/>
            <person name="Sun J."/>
        </authorList>
    </citation>
    <scope>NUCLEOTIDE SEQUENCE [LARGE SCALE GENOMIC DNA]</scope>
    <source>
        <strain evidence="11 12">DSM 27352</strain>
    </source>
</reference>
<evidence type="ECO:0000259" key="10">
    <source>
        <dbReference type="Pfam" id="PF00768"/>
    </source>
</evidence>
<dbReference type="EMBL" id="RXFT01000006">
    <property type="protein sequence ID" value="RUR68676.1"/>
    <property type="molecule type" value="Genomic_DNA"/>
</dbReference>
<proteinExistence type="inferred from homology"/>
<dbReference type="GO" id="GO:0009252">
    <property type="term" value="P:peptidoglycan biosynthetic process"/>
    <property type="evidence" value="ECO:0007669"/>
    <property type="project" value="UniProtKB-KW"/>
</dbReference>
<feature type="active site" description="Acyl-ester intermediate" evidence="7">
    <location>
        <position position="43"/>
    </location>
</feature>
<dbReference type="InterPro" id="IPR018044">
    <property type="entry name" value="Peptidase_S11"/>
</dbReference>
<evidence type="ECO:0000256" key="9">
    <source>
        <dbReference type="RuleBase" id="RU004016"/>
    </source>
</evidence>
<evidence type="ECO:0000256" key="3">
    <source>
        <dbReference type="ARBA" id="ARBA00022801"/>
    </source>
</evidence>
<name>A0A3S0Z4U5_9BURK</name>
<dbReference type="Gene3D" id="3.40.710.10">
    <property type="entry name" value="DD-peptidase/beta-lactamase superfamily"/>
    <property type="match status" value="1"/>
</dbReference>
<gene>
    <name evidence="11" type="ORF">EJP67_16565</name>
</gene>
<evidence type="ECO:0000256" key="7">
    <source>
        <dbReference type="PIRSR" id="PIRSR618044-1"/>
    </source>
</evidence>
<dbReference type="PRINTS" id="PR00725">
    <property type="entry name" value="DADACBPTASE1"/>
</dbReference>
<feature type="active site" description="Proton acceptor" evidence="7">
    <location>
        <position position="46"/>
    </location>
</feature>
<dbReference type="GO" id="GO:0009002">
    <property type="term" value="F:serine-type D-Ala-D-Ala carboxypeptidase activity"/>
    <property type="evidence" value="ECO:0007669"/>
    <property type="project" value="InterPro"/>
</dbReference>
<dbReference type="SUPFAM" id="SSF56601">
    <property type="entry name" value="beta-lactamase/transpeptidase-like"/>
    <property type="match status" value="1"/>
</dbReference>
<feature type="binding site" evidence="8">
    <location>
        <position position="224"/>
    </location>
    <ligand>
        <name>substrate</name>
    </ligand>
</feature>
<comment type="caution">
    <text evidence="11">The sequence shown here is derived from an EMBL/GenBank/DDBJ whole genome shotgun (WGS) entry which is preliminary data.</text>
</comment>
<accession>A0A3S0Z4U5</accession>
<keyword evidence="5" id="KW-0573">Peptidoglycan synthesis</keyword>
<evidence type="ECO:0000256" key="2">
    <source>
        <dbReference type="ARBA" id="ARBA00022729"/>
    </source>
</evidence>
<evidence type="ECO:0000256" key="5">
    <source>
        <dbReference type="ARBA" id="ARBA00022984"/>
    </source>
</evidence>
<comment type="similarity">
    <text evidence="1 9">Belongs to the peptidase S11 family.</text>
</comment>
<dbReference type="GO" id="GO:0008360">
    <property type="term" value="P:regulation of cell shape"/>
    <property type="evidence" value="ECO:0007669"/>
    <property type="project" value="UniProtKB-KW"/>
</dbReference>
<sequence>MADRNVPGSPVVPTIASVRAGTTADATTYGFSQDISTAQQPASLTKLMTAYVMRQWIDDGHLDDMVTVTSADTTIGGNTAGLQVNDVVTYRHLLYGALLPSGNDAANAIARGVGAVIIAGGGGGSDPTARFVSEMNTQAAALGMSTAGFYDAYGLDASQRLSVADVMKLMLAVAGQPLNAAVAGTQVHTMVVTGSNARTYNVTHTIDKAGTSSYPAFPEMVFGKTGYTAAAQSCVSMMWRLPTGGLRVSTALGASSDGTMFADLRKLIDYEIDASVGSPTVQQVLAVFAQNAWIGPPRLQGGQTLGAFTQAASIAVTVSQTQDPIRGQVETLLRFLQSPVTLDDTGRSWTAFNQAQLSNSPGGRPALLLDGGGDYLQTSFIAGLDASAGAVHSEVWIYPTVLPTPSNLVTYIYRAGSGSDYTKGFVMGLYWNGSTVVAYQQCGTGSDIPAIGTTTIPLNQWTHLYSDITPNGSMRLFVNGVLDAILSSGITPVVDTSGFWLGVDPFRSDRDFSGYMRSFRAGRGVRYPSGFTPPQEFPVDGPQGLVPFTQAALVLHPADRNASVAQSIDGFLQSASAAVSARSAAAQAMAVFSQASNAAARVSLTSAQQIGTFLQVSQASVVSSASASQVLQGFQQVATVGPTAASIAAAQQLEAFLAVSTAQARSAATAAQTLGNVAQIAVASSEIQVPQVSAAQVLGAFSQHALLANPMAFTRNERTYVITAERRAFLIAAEKRRAAFTD</sequence>
<dbReference type="InterPro" id="IPR013320">
    <property type="entry name" value="ConA-like_dom_sf"/>
</dbReference>
<protein>
    <recommendedName>
        <fullName evidence="10">Peptidase S11 D-alanyl-D-alanine carboxypeptidase A N-terminal domain-containing protein</fullName>
    </recommendedName>
</protein>
<evidence type="ECO:0000256" key="1">
    <source>
        <dbReference type="ARBA" id="ARBA00007164"/>
    </source>
</evidence>
<evidence type="ECO:0000256" key="4">
    <source>
        <dbReference type="ARBA" id="ARBA00022960"/>
    </source>
</evidence>
<dbReference type="Pfam" id="PF00768">
    <property type="entry name" value="Peptidase_S11"/>
    <property type="match status" value="1"/>
</dbReference>
<dbReference type="PANTHER" id="PTHR21581">
    <property type="entry name" value="D-ALANYL-D-ALANINE CARBOXYPEPTIDASE"/>
    <property type="match status" value="1"/>
</dbReference>
<keyword evidence="3" id="KW-0378">Hydrolase</keyword>
<dbReference type="SUPFAM" id="SSF49899">
    <property type="entry name" value="Concanavalin A-like lectins/glucanases"/>
    <property type="match status" value="1"/>
</dbReference>
<evidence type="ECO:0000313" key="11">
    <source>
        <dbReference type="EMBL" id="RUR68676.1"/>
    </source>
</evidence>
<dbReference type="Proteomes" id="UP000281118">
    <property type="component" value="Unassembled WGS sequence"/>
</dbReference>
<keyword evidence="6" id="KW-0961">Cell wall biogenesis/degradation</keyword>
<evidence type="ECO:0000313" key="12">
    <source>
        <dbReference type="Proteomes" id="UP000281118"/>
    </source>
</evidence>
<feature type="active site" evidence="7">
    <location>
        <position position="101"/>
    </location>
</feature>
<keyword evidence="4" id="KW-0133">Cell shape</keyword>
<dbReference type="Pfam" id="PF13385">
    <property type="entry name" value="Laminin_G_3"/>
    <property type="match status" value="1"/>
</dbReference>
<dbReference type="RefSeq" id="WP_126022811.1">
    <property type="nucleotide sequence ID" value="NZ_RXFT01000006.1"/>
</dbReference>
<dbReference type="OrthoDB" id="9795979at2"/>
<dbReference type="InterPro" id="IPR012338">
    <property type="entry name" value="Beta-lactam/transpept-like"/>
</dbReference>
<dbReference type="InterPro" id="IPR001967">
    <property type="entry name" value="Peptidase_S11_N"/>
</dbReference>
<feature type="domain" description="Peptidase S11 D-alanyl-D-alanine carboxypeptidase A N-terminal" evidence="10">
    <location>
        <begin position="32"/>
        <end position="237"/>
    </location>
</feature>
<dbReference type="GO" id="GO:0071555">
    <property type="term" value="P:cell wall organization"/>
    <property type="evidence" value="ECO:0007669"/>
    <property type="project" value="UniProtKB-KW"/>
</dbReference>
<dbReference type="PANTHER" id="PTHR21581:SF6">
    <property type="entry name" value="TRAFFICKING PROTEIN PARTICLE COMPLEX SUBUNIT 12"/>
    <property type="match status" value="1"/>
</dbReference>